<dbReference type="EMBL" id="JABAYA010000029">
    <property type="protein sequence ID" value="KAF7729011.1"/>
    <property type="molecule type" value="Genomic_DNA"/>
</dbReference>
<protein>
    <submittedName>
        <fullName evidence="1">Uncharacterized protein</fullName>
    </submittedName>
</protein>
<evidence type="ECO:0000313" key="1">
    <source>
        <dbReference type="EMBL" id="KAF7729011.1"/>
    </source>
</evidence>
<sequence length="205" mass="23694">MPPAIAVLQDDLPRFFSHGLAEHSIYASNIILSDPHYTRLSVHGRTAYLGIAQMLRWSLGLYFDDILFEIVRMRVLPDRKDADEEDGNYQMWMKHSNSSLKDAHGNKGIVRHLEIRWRLEGTCRPSLIWGRLLGLQTTQPVRHVEGVFLYSFNTQGFIGEHRIQRIVPPPSRRVLLMHSFGGRLRAYWEALKQRREPELSPGIGI</sequence>
<dbReference type="AlphaFoldDB" id="A0A8H7BPK6"/>
<dbReference type="InterPro" id="IPR018790">
    <property type="entry name" value="DUF2358"/>
</dbReference>
<keyword evidence="2" id="KW-1185">Reference proteome</keyword>
<organism evidence="1 2">
    <name type="scientific">Apophysomyces ossiformis</name>
    <dbReference type="NCBI Taxonomy" id="679940"/>
    <lineage>
        <taxon>Eukaryota</taxon>
        <taxon>Fungi</taxon>
        <taxon>Fungi incertae sedis</taxon>
        <taxon>Mucoromycota</taxon>
        <taxon>Mucoromycotina</taxon>
        <taxon>Mucoromycetes</taxon>
        <taxon>Mucorales</taxon>
        <taxon>Mucorineae</taxon>
        <taxon>Mucoraceae</taxon>
        <taxon>Apophysomyces</taxon>
    </lineage>
</organism>
<dbReference type="Proteomes" id="UP000605846">
    <property type="component" value="Unassembled WGS sequence"/>
</dbReference>
<dbReference type="OrthoDB" id="1099063at2759"/>
<evidence type="ECO:0000313" key="2">
    <source>
        <dbReference type="Proteomes" id="UP000605846"/>
    </source>
</evidence>
<accession>A0A8H7BPK6</accession>
<dbReference type="PANTHER" id="PTHR31094">
    <property type="entry name" value="RIKEN CDNA 2310061I04 GENE"/>
    <property type="match status" value="1"/>
</dbReference>
<dbReference type="Pfam" id="PF10184">
    <property type="entry name" value="DUF2358"/>
    <property type="match status" value="1"/>
</dbReference>
<dbReference type="PANTHER" id="PTHR31094:SF2">
    <property type="entry name" value="RIKEN CDNA 2310061I04 GENE"/>
    <property type="match status" value="1"/>
</dbReference>
<comment type="caution">
    <text evidence="1">The sequence shown here is derived from an EMBL/GenBank/DDBJ whole genome shotgun (WGS) entry which is preliminary data.</text>
</comment>
<proteinExistence type="predicted"/>
<gene>
    <name evidence="1" type="ORF">EC973_005042</name>
</gene>
<reference evidence="1" key="1">
    <citation type="submission" date="2020-01" db="EMBL/GenBank/DDBJ databases">
        <title>Genome Sequencing of Three Apophysomyces-Like Fungal Strains Confirms a Novel Fungal Genus in the Mucoromycota with divergent Burkholderia-like Endosymbiotic Bacteria.</title>
        <authorList>
            <person name="Stajich J.E."/>
            <person name="Macias A.M."/>
            <person name="Carter-House D."/>
            <person name="Lovett B."/>
            <person name="Kasson L.R."/>
            <person name="Berry K."/>
            <person name="Grigoriev I."/>
            <person name="Chang Y."/>
            <person name="Spatafora J."/>
            <person name="Kasson M.T."/>
        </authorList>
    </citation>
    <scope>NUCLEOTIDE SEQUENCE</scope>
    <source>
        <strain evidence="1">NRRL A-21654</strain>
    </source>
</reference>
<name>A0A8H7BPK6_9FUNG</name>